<dbReference type="InterPro" id="IPR009888">
    <property type="entry name" value="CdiI_Proteobact"/>
</dbReference>
<gene>
    <name evidence="1" type="ORF">GTW51_16235</name>
</gene>
<organism evidence="1 2">
    <name type="scientific">Aurantimonas aggregata</name>
    <dbReference type="NCBI Taxonomy" id="2047720"/>
    <lineage>
        <taxon>Bacteria</taxon>
        <taxon>Pseudomonadati</taxon>
        <taxon>Pseudomonadota</taxon>
        <taxon>Alphaproteobacteria</taxon>
        <taxon>Hyphomicrobiales</taxon>
        <taxon>Aurantimonadaceae</taxon>
        <taxon>Aurantimonas</taxon>
    </lineage>
</organism>
<name>A0A6L9MK64_9HYPH</name>
<dbReference type="SUPFAM" id="SSF160207">
    <property type="entry name" value="NMB0488-like"/>
    <property type="match status" value="1"/>
</dbReference>
<comment type="caution">
    <text evidence="1">The sequence shown here is derived from an EMBL/GenBank/DDBJ whole genome shotgun (WGS) entry which is preliminary data.</text>
</comment>
<protein>
    <submittedName>
        <fullName evidence="1">CdiI family contact-dependent growth inhibition immunity protein</fullName>
    </submittedName>
</protein>
<evidence type="ECO:0000313" key="2">
    <source>
        <dbReference type="Proteomes" id="UP000476332"/>
    </source>
</evidence>
<dbReference type="Pfam" id="PF07262">
    <property type="entry name" value="CdiI"/>
    <property type="match status" value="1"/>
</dbReference>
<accession>A0A6L9MK64</accession>
<dbReference type="Gene3D" id="3.40.1590.10">
    <property type="entry name" value="NMB0488-like"/>
    <property type="match status" value="1"/>
</dbReference>
<dbReference type="AlphaFoldDB" id="A0A6L9MK64"/>
<evidence type="ECO:0000313" key="1">
    <source>
        <dbReference type="EMBL" id="NDV88249.1"/>
    </source>
</evidence>
<keyword evidence="2" id="KW-1185">Reference proteome</keyword>
<proteinExistence type="predicted"/>
<dbReference type="Proteomes" id="UP000476332">
    <property type="component" value="Unassembled WGS sequence"/>
</dbReference>
<dbReference type="InterPro" id="IPR037891">
    <property type="entry name" value="Cdil-like_sf"/>
</dbReference>
<reference evidence="1 2" key="1">
    <citation type="submission" date="2020-01" db="EMBL/GenBank/DDBJ databases">
        <title>Genomes of bacteria type strains.</title>
        <authorList>
            <person name="Chen J."/>
            <person name="Zhu S."/>
            <person name="Chen J."/>
        </authorList>
    </citation>
    <scope>NUCLEOTIDE SEQUENCE [LARGE SCALE GENOMIC DNA]</scope>
    <source>
        <strain evidence="1 2">KCTC 52919</strain>
    </source>
</reference>
<sequence length="180" mass="19888">MDHRMTSVSGKMAPPPPVRKESTILAFRRFAWIHSWAVYRAALLDPDGYDRIHPADLDDAALGAASREALLASRYIAPDHPDWDRVDAYWNLENGDKLRERLRAAAGVKTNSALYKGAGNVSLGLRDGIIAVEPLKYAGRGGFEEIRDLEPTKLPETISDEALGAAIRAAIEISRAPWKR</sequence>
<dbReference type="EMBL" id="JAAAMJ010000014">
    <property type="protein sequence ID" value="NDV88249.1"/>
    <property type="molecule type" value="Genomic_DNA"/>
</dbReference>